<accession>A0A1R3KI53</accession>
<protein>
    <recommendedName>
        <fullName evidence="4">alpha-amylase</fullName>
        <ecNumber evidence="4">3.2.1.1</ecNumber>
    </recommendedName>
    <alternativeName>
        <fullName evidence="9">1,4-alpha-D-glucan glucanohydrolase</fullName>
    </alternativeName>
</protein>
<evidence type="ECO:0000256" key="1">
    <source>
        <dbReference type="ARBA" id="ARBA00000548"/>
    </source>
</evidence>
<keyword evidence="5" id="KW-0479">Metal-binding</keyword>
<name>A0A1R3KI53_9ROSI</name>
<evidence type="ECO:0000313" key="13">
    <source>
        <dbReference type="EMBL" id="OMP06765.1"/>
    </source>
</evidence>
<sequence>MTTVAIDSLLQNPSLSFRPKAKVFLKPSRSLNCSRNRKLLFSRAACSCSFKPRRKIHVVKASSTDTALIDTSSSDDVLYKETFPVKRIEKVEGKIFIRLDQSKDQQNWQLTVGCSLPGKWILHWGVSYVGDEGSEWDQPPKDMRPPGSIPIRDYAIETPLKKLSEGDMFHEVKIDFNPSCAIAAIHFVLKDDETGAWYQHRGRDFKVPLVDYLEDDGNMVGAKRGFGIWPGALGQFSNMLLNSEASHGTSQNGSSESKDSKRENRQLEGFYEEQPIVKEVPIGNLVSVTIRKCTETAKDILCLETDIPGDVVVHWGVCRDDARTWEIPAAPYPPETTIFKSKALRTLLQPKGTGNGSTALFTLEEELVGFLFVLKLEDNTWVNCKGNDFYIPLAGATGVVSQHAKSDSVSDSVSEETSNKAYTEGIINEIRNLVSGLNSEKSQKTKTKEAQESILQEIEKLAAEAYSIFRTSVPTFSEEAVLETEAPEPAVTISSGTGSGFEILCQGFNWESNKSGRWYMELKEKASEISSLGFTVIWLPPPTESVSPEGYMPSDLYNLNSRAVVGDDPHFQGRGNKSSGDNFHAAPNIDHSQEFVRKDLKEWLCWLREEIGYDGWRLDFVRGFWGGYVKDYMDASEPYFAVGEYWDSLSYTYGEMDYNQDAHRQRIIDWINATNGTAGAFDVTTKGILHSALERCEYWRLSDQKGKPPGVVGWWPSRAVTFIENHDTGSTQGHWRFPNGKEMQGYAYILTHPGTPAVFYDHIFSHYRSGIAALISLRNRKKIHCRSTVSIKTLLHIVGTKVKIVKVERDVYAAIIDEKVAMKIGPGHFEPPSESQRWSVALEGGDYKVWEAS</sequence>
<evidence type="ECO:0000256" key="10">
    <source>
        <dbReference type="SAM" id="MobiDB-lite"/>
    </source>
</evidence>
<dbReference type="GO" id="GO:0005509">
    <property type="term" value="F:calcium ion binding"/>
    <property type="evidence" value="ECO:0007669"/>
    <property type="project" value="InterPro"/>
</dbReference>
<dbReference type="STRING" id="93759.A0A1R3KI53"/>
<dbReference type="EMBL" id="AWUE01013499">
    <property type="protein sequence ID" value="OMP06765.1"/>
    <property type="molecule type" value="Genomic_DNA"/>
</dbReference>
<keyword evidence="6" id="KW-0378">Hydrolase</keyword>
<dbReference type="Pfam" id="PF07821">
    <property type="entry name" value="Alpha-amyl_C2"/>
    <property type="match status" value="1"/>
</dbReference>
<feature type="domain" description="Alpha-amylase C-terminal beta-sheet" evidence="12">
    <location>
        <begin position="779"/>
        <end position="852"/>
    </location>
</feature>
<dbReference type="Proteomes" id="UP000187203">
    <property type="component" value="Unassembled WGS sequence"/>
</dbReference>
<reference evidence="14" key="1">
    <citation type="submission" date="2013-09" db="EMBL/GenBank/DDBJ databases">
        <title>Corchorus olitorius genome sequencing.</title>
        <authorList>
            <person name="Alam M."/>
            <person name="Haque M.S."/>
            <person name="Islam M.S."/>
            <person name="Emdad E.M."/>
            <person name="Islam M.M."/>
            <person name="Ahmed B."/>
            <person name="Halim A."/>
            <person name="Hossen Q.M.M."/>
            <person name="Hossain M.Z."/>
            <person name="Ahmed R."/>
            <person name="Khan M.M."/>
            <person name="Islam R."/>
            <person name="Rashid M.M."/>
            <person name="Khan S.A."/>
            <person name="Rahman M.S."/>
            <person name="Alam M."/>
            <person name="Yahiya A.S."/>
            <person name="Khan M.S."/>
            <person name="Azam M.S."/>
            <person name="Haque T."/>
            <person name="Lashkar M.Z.H."/>
            <person name="Akhand A.I."/>
            <person name="Morshed G."/>
            <person name="Roy S."/>
            <person name="Uddin K.S."/>
            <person name="Rabeya T."/>
            <person name="Hossain A.S."/>
            <person name="Chowdhury A."/>
            <person name="Snigdha A.R."/>
            <person name="Mortoza M.S."/>
            <person name="Matin S.A."/>
            <person name="Hoque S.M.E."/>
            <person name="Islam M.K."/>
            <person name="Roy D.K."/>
            <person name="Haider R."/>
            <person name="Moosa M.M."/>
            <person name="Elias S.M."/>
            <person name="Hasan A.M."/>
            <person name="Jahan S."/>
            <person name="Shafiuddin M."/>
            <person name="Mahmood N."/>
            <person name="Shommy N.S."/>
        </authorList>
    </citation>
    <scope>NUCLEOTIDE SEQUENCE [LARGE SCALE GENOMIC DNA]</scope>
    <source>
        <strain evidence="14">cv. O-4</strain>
    </source>
</reference>
<evidence type="ECO:0000256" key="7">
    <source>
        <dbReference type="ARBA" id="ARBA00023277"/>
    </source>
</evidence>
<evidence type="ECO:0000256" key="2">
    <source>
        <dbReference type="ARBA" id="ARBA00001913"/>
    </source>
</evidence>
<proteinExistence type="inferred from homology"/>
<dbReference type="Gene3D" id="3.20.20.80">
    <property type="entry name" value="Glycosidases"/>
    <property type="match status" value="2"/>
</dbReference>
<dbReference type="InterPro" id="IPR012850">
    <property type="entry name" value="A-amylase_bs_C"/>
</dbReference>
<dbReference type="InterPro" id="IPR017853">
    <property type="entry name" value="GH"/>
</dbReference>
<dbReference type="SMART" id="SM00810">
    <property type="entry name" value="Alpha-amyl_C2"/>
    <property type="match status" value="1"/>
</dbReference>
<dbReference type="SUPFAM" id="SSF51011">
    <property type="entry name" value="Glycosyl hydrolase domain"/>
    <property type="match status" value="1"/>
</dbReference>
<keyword evidence="7" id="KW-0119">Carbohydrate metabolism</keyword>
<comment type="cofactor">
    <cofactor evidence="2">
        <name>Ca(2+)</name>
        <dbReference type="ChEBI" id="CHEBI:29108"/>
    </cofactor>
</comment>
<comment type="similarity">
    <text evidence="3">Belongs to the glycosyl hydrolase 13 family.</text>
</comment>
<feature type="domain" description="Glycosyl hydrolase family 13 catalytic" evidence="11">
    <location>
        <begin position="502"/>
        <end position="778"/>
    </location>
</feature>
<dbReference type="GO" id="GO:0005975">
    <property type="term" value="P:carbohydrate metabolic process"/>
    <property type="evidence" value="ECO:0007669"/>
    <property type="project" value="InterPro"/>
</dbReference>
<evidence type="ECO:0000259" key="12">
    <source>
        <dbReference type="SMART" id="SM00810"/>
    </source>
</evidence>
<dbReference type="EC" id="3.2.1.1" evidence="4"/>
<evidence type="ECO:0000313" key="14">
    <source>
        <dbReference type="Proteomes" id="UP000187203"/>
    </source>
</evidence>
<keyword evidence="14" id="KW-1185">Reference proteome</keyword>
<evidence type="ECO:0000256" key="3">
    <source>
        <dbReference type="ARBA" id="ARBA00008061"/>
    </source>
</evidence>
<dbReference type="InterPro" id="IPR056301">
    <property type="entry name" value="GWD-like_N_Ig"/>
</dbReference>
<gene>
    <name evidence="13" type="ORF">COLO4_07928</name>
</gene>
<evidence type="ECO:0000256" key="5">
    <source>
        <dbReference type="ARBA" id="ARBA00022723"/>
    </source>
</evidence>
<evidence type="ECO:0000256" key="4">
    <source>
        <dbReference type="ARBA" id="ARBA00012595"/>
    </source>
</evidence>
<feature type="compositionally biased region" description="Polar residues" evidence="10">
    <location>
        <begin position="244"/>
        <end position="255"/>
    </location>
</feature>
<dbReference type="PANTHER" id="PTHR43447">
    <property type="entry name" value="ALPHA-AMYLASE"/>
    <property type="match status" value="1"/>
</dbReference>
<keyword evidence="8" id="KW-0326">Glycosidase</keyword>
<evidence type="ECO:0000259" key="11">
    <source>
        <dbReference type="SMART" id="SM00642"/>
    </source>
</evidence>
<dbReference type="CDD" id="cd11314">
    <property type="entry name" value="AmyAc_arch_bac_plant_AmyA"/>
    <property type="match status" value="1"/>
</dbReference>
<comment type="catalytic activity">
    <reaction evidence="1">
        <text>Endohydrolysis of (1-&gt;4)-alpha-D-glucosidic linkages in polysaccharides containing three or more (1-&gt;4)-alpha-linked D-glucose units.</text>
        <dbReference type="EC" id="3.2.1.1"/>
    </reaction>
</comment>
<feature type="region of interest" description="Disordered" evidence="10">
    <location>
        <begin position="244"/>
        <end position="264"/>
    </location>
</feature>
<dbReference type="SMART" id="SM00642">
    <property type="entry name" value="Aamy"/>
    <property type="match status" value="1"/>
</dbReference>
<comment type="caution">
    <text evidence="13">The sequence shown here is derived from an EMBL/GenBank/DDBJ whole genome shotgun (WGS) entry which is preliminary data.</text>
</comment>
<dbReference type="Gene3D" id="2.60.40.1180">
    <property type="entry name" value="Golgi alpha-mannosidase II"/>
    <property type="match status" value="1"/>
</dbReference>
<evidence type="ECO:0000256" key="8">
    <source>
        <dbReference type="ARBA" id="ARBA00023295"/>
    </source>
</evidence>
<dbReference type="AlphaFoldDB" id="A0A1R3KI53"/>
<dbReference type="SUPFAM" id="SSF51445">
    <property type="entry name" value="(Trans)glycosidases"/>
    <property type="match status" value="1"/>
</dbReference>
<dbReference type="InterPro" id="IPR006047">
    <property type="entry name" value="GH13_cat_dom"/>
</dbReference>
<dbReference type="Pfam" id="PF23166">
    <property type="entry name" value="Ig_N_CWD1"/>
    <property type="match status" value="2"/>
</dbReference>
<organism evidence="13 14">
    <name type="scientific">Corchorus olitorius</name>
    <dbReference type="NCBI Taxonomy" id="93759"/>
    <lineage>
        <taxon>Eukaryota</taxon>
        <taxon>Viridiplantae</taxon>
        <taxon>Streptophyta</taxon>
        <taxon>Embryophyta</taxon>
        <taxon>Tracheophyta</taxon>
        <taxon>Spermatophyta</taxon>
        <taxon>Magnoliopsida</taxon>
        <taxon>eudicotyledons</taxon>
        <taxon>Gunneridae</taxon>
        <taxon>Pentapetalae</taxon>
        <taxon>rosids</taxon>
        <taxon>malvids</taxon>
        <taxon>Malvales</taxon>
        <taxon>Malvaceae</taxon>
        <taxon>Grewioideae</taxon>
        <taxon>Apeibeae</taxon>
        <taxon>Corchorus</taxon>
    </lineage>
</organism>
<dbReference type="InterPro" id="IPR013780">
    <property type="entry name" value="Glyco_hydro_b"/>
</dbReference>
<evidence type="ECO:0000256" key="6">
    <source>
        <dbReference type="ARBA" id="ARBA00022801"/>
    </source>
</evidence>
<evidence type="ECO:0000256" key="9">
    <source>
        <dbReference type="ARBA" id="ARBA00030238"/>
    </source>
</evidence>
<dbReference type="GO" id="GO:0004556">
    <property type="term" value="F:alpha-amylase activity"/>
    <property type="evidence" value="ECO:0007669"/>
    <property type="project" value="UniProtKB-EC"/>
</dbReference>
<dbReference type="OrthoDB" id="550577at2759"/>